<feature type="compositionally biased region" description="Basic and acidic residues" evidence="1">
    <location>
        <begin position="2160"/>
        <end position="2178"/>
    </location>
</feature>
<sequence>MDKILIKETKTVHELIIKAIASCRKDDDGFVDCMNVGKSIAYEGYCFEHKLSDIICREEYLFETKVIQKGGGTIRVVRLKDARNDKKQNIPKYNSNAPRIPNIEEVKNLINDWKIGTNPIVGQYYYNSEKSYYGFRYIATLTFNDLTYLDEKEVEIVLNDPIESLTINEFYEFQWVIVKCNDQRGYRMDVMPGTTFKSIEPKQLVNRLHKVWANCDPTISNQMKNTMKMVSTQLTASSDGTFIYELLQNANDYPMEDESGNPIPVNVEFHITGEYLIYRHSGDFFTPRNIAAISKLAAGEKKAKKNAIGYKGIGFKTIFNGNDYAYLRTGEYSLRFDESSRISRDDPWQIMPIWTDNQNVDRKVKQLFDKGEERFRVQMAIRPKDQNQLRGDEKNAYEHLFLDIFKDEKDILFVPNLHSVQIFIDGLPRKKCTKRSNNWVLTQDPYVYSFTENEIKDINAEVLASDGKIPDKYKNFEDTRVMFACRRNGKNLSAVEGSTVNCYLPTQAKFGFPFMFNTDMIPTGPRDNIEPEIKLNERFAKIAGRKFVEWIRDLVLSGDYSYKSIFNLIPDFDYCREHHSSYKKFITAFENGFKEALVEIPIVPVIKKDDVIAVEKICNVLFDTTKITETNVMTDEEFMRFLNSECNLPHTELRKDCDSFNKLFTTFHNQEKEFTEKNLILFCENNLFLDWMSIKSNNIKFISFIYKKKWLKNYSNKKIFLSEDNGNQLYNSGDLYFDDVQYIRARFVEYTSQLNCLSYDFIKILNSSTDMSLDEYSVKNMFKAFSAKTFIDNILFNEENSDKAIKYLSTFGKSIDFIHTLAYYGIADSKYKFLPLFDINKKLVDDYNRCVYFDSTEAEVALNHKWLDKEWASIISNEYFVKDESFNNSILAVISKLGVKSFSNKSFIKEIILNQNNLITLSANISTDLTTNVSFVKYLFSNIDSVENNQLIHFPLFVQDAKGNETTHVNDVDEKIFIYAESYNEHAKKLWIEKDWMYSLNEDYFNLMVDTGNDKDLQAQKKEIQSFFQDKFDVKSFGQANFYYNVLTKKLDAIYSKLTNEELLLDFYNYLNKNYDILFEGNGNIRGEKTFASMPYINGNDEIIATIDSQAVKYLYSEEVISFNQELWLPANLVITSSTKYSTYGTKVLEKLGFGEYNMTDFFNSVIFGKKAFLLEGLKNYEKNVSFHKFMISHRADIALTELQNKLPNYPVFLTGANNQKVYSSTSTGHNLSSPEILKFVDNGIISINDIDIIDSAYMVSGAVDYWCNILKNNTFDLSRISLWLTKTKYSLINTFATDNQKQDGNKNNVILWNTIKDVYCNTEDIKVFNALPFIAKNQNIEKVSCIFLYLNSNPKTYISDAYRTQKGTDAQLKKYDPKDAYLVDERYLQGDTSVENITSWFNFWKKLGVKHEITEILISSVIPKLHTLDLFDVASVLLSNRDELKEKGYDIDKFISLRVQTIDNTFQPVSEVRLIKGVENEPIKSIRLRKQINDSYTSEVKNFILEIAEKAQSKNIITSEDEWVNRKIKFIKSSLMVNLNSEQDNLRGISRGIYEPLLHDIILYCAKLYQTKELPSKPYAATLKELLIKGEDGIFHVGSDLTLGSSYLPKTSKHGACDFQGNGIKANSIIKYLSKEYLEYDNWVVVRDFFTKYWGVHFKFEEKHIPLLENHQFALYFWNIYISMPDMLDSVQKLITDNKITAQTKCVPTATETEKPCNLYNRKTIGNMVKRIPEKWPTLICDESIPSSIDGKDNPIDKISGYKEQLSGKHCFLYLENSDPSHHELRRKALEWIIADKANITAEDITKYRDSSTSYWLNCDKKKMLIKNMCAIDPTDAYIVQHFSTDPHILQETLFPSGKLNEVCSLLRIDVLSKQKSFTATPLNYKTESLECKRVLNQRSLLLAAIVGKEDSESWQEAYKAYKVNVDKCSFVNCGSIELTCKIMPDIKNDDAIMFFRDTDTETFYYVEKWQGKVFYEEFVKACSEALEVPSSADMMLVGNILDEDLSIVGLTKLVDRYCSLLLEDKDFYEELILQFPGLTNKLSLRETVEETDTNYDVPAETSISTKKYESTEEESETHTGDIPDTTESNEDDMSTKSSGIRTEDGHETNEQEDQNIKHNDSSTTEAKVEKQVTKEDSGNVSSASRTYNTDTSSTGNQERTRKPETTSRTEPMKRTQELSTRTRKPQKSVLYEEDSISEKYKPKGNNADITDWKKKQQQIELGVADPNSSELEACRSLIDSSKNDNEIIDEQYLSRYRLYNYLTNVEGIELGDKREFVNNKSKGSFDLDTNKGYIHARSAKGGILFISKFLWEKLNEEGHRLCMYYGNKGSEFKLIDSVSQLIELVGDDNIIVQVKGSEKYNTIQSIFSGSLKENGRAYVLIRIKSNERYNALFVNIYNNNDDNDAGF</sequence>
<dbReference type="EMBL" id="VVYD01000006">
    <property type="protein sequence ID" value="KAA5499915.1"/>
    <property type="molecule type" value="Genomic_DNA"/>
</dbReference>
<dbReference type="PANTHER" id="PTHR32387:SF0">
    <property type="entry name" value="PROTEIN NO VEIN"/>
    <property type="match status" value="1"/>
</dbReference>
<evidence type="ECO:0000256" key="1">
    <source>
        <dbReference type="SAM" id="MobiDB-lite"/>
    </source>
</evidence>
<protein>
    <recommendedName>
        <fullName evidence="4">ATP-binding protein</fullName>
    </recommendedName>
</protein>
<gene>
    <name evidence="2" type="ORF">F2Y31_09250</name>
</gene>
<comment type="caution">
    <text evidence="2">The sequence shown here is derived from an EMBL/GenBank/DDBJ whole genome shotgun (WGS) entry which is preliminary data.</text>
</comment>
<dbReference type="PANTHER" id="PTHR32387">
    <property type="entry name" value="WU:FJ29H11"/>
    <property type="match status" value="1"/>
</dbReference>
<organism evidence="2 3">
    <name type="scientific">Bacteroides caccae</name>
    <dbReference type="NCBI Taxonomy" id="47678"/>
    <lineage>
        <taxon>Bacteria</taxon>
        <taxon>Pseudomonadati</taxon>
        <taxon>Bacteroidota</taxon>
        <taxon>Bacteroidia</taxon>
        <taxon>Bacteroidales</taxon>
        <taxon>Bacteroidaceae</taxon>
        <taxon>Bacteroides</taxon>
    </lineage>
</organism>
<reference evidence="2 3" key="1">
    <citation type="journal article" date="2019" name="Nat. Med.">
        <title>A library of human gut bacterial isolates paired with longitudinal multiomics data enables mechanistic microbiome research.</title>
        <authorList>
            <person name="Poyet M."/>
            <person name="Groussin M."/>
            <person name="Gibbons S.M."/>
            <person name="Avila-Pacheco J."/>
            <person name="Jiang X."/>
            <person name="Kearney S.M."/>
            <person name="Perrotta A.R."/>
            <person name="Berdy B."/>
            <person name="Zhao S."/>
            <person name="Lieberman T.D."/>
            <person name="Swanson P.K."/>
            <person name="Smith M."/>
            <person name="Roesemann S."/>
            <person name="Alexander J.E."/>
            <person name="Rich S.A."/>
            <person name="Livny J."/>
            <person name="Vlamakis H."/>
            <person name="Clish C."/>
            <person name="Bullock K."/>
            <person name="Deik A."/>
            <person name="Scott J."/>
            <person name="Pierce K.A."/>
            <person name="Xavier R.J."/>
            <person name="Alm E.J."/>
        </authorList>
    </citation>
    <scope>NUCLEOTIDE SEQUENCE [LARGE SCALE GENOMIC DNA]</scope>
    <source>
        <strain evidence="2 3">BIOML-A19</strain>
    </source>
</reference>
<dbReference type="InterPro" id="IPR052957">
    <property type="entry name" value="Auxin_embryo_med"/>
</dbReference>
<dbReference type="NCBIfam" id="NF047352">
    <property type="entry name" value="P_loop_sacsin"/>
    <property type="match status" value="1"/>
</dbReference>
<evidence type="ECO:0000313" key="2">
    <source>
        <dbReference type="EMBL" id="KAA5499915.1"/>
    </source>
</evidence>
<name>A0A9P4A7L0_9BACE</name>
<dbReference type="RefSeq" id="WP_149882707.1">
    <property type="nucleotide sequence ID" value="NZ_CACRTB010000023.1"/>
</dbReference>
<evidence type="ECO:0000313" key="3">
    <source>
        <dbReference type="Proteomes" id="UP000368418"/>
    </source>
</evidence>
<dbReference type="Proteomes" id="UP000368418">
    <property type="component" value="Unassembled WGS sequence"/>
</dbReference>
<feature type="compositionally biased region" description="Basic and acidic residues" evidence="1">
    <location>
        <begin position="2103"/>
        <end position="2139"/>
    </location>
</feature>
<evidence type="ECO:0008006" key="4">
    <source>
        <dbReference type="Google" id="ProtNLM"/>
    </source>
</evidence>
<proteinExistence type="predicted"/>
<feature type="compositionally biased region" description="Basic and acidic residues" evidence="1">
    <location>
        <begin position="2068"/>
        <end position="2083"/>
    </location>
</feature>
<feature type="compositionally biased region" description="Polar residues" evidence="1">
    <location>
        <begin position="2140"/>
        <end position="2159"/>
    </location>
</feature>
<accession>A0A9P4A7L0</accession>
<feature type="region of interest" description="Disordered" evidence="1">
    <location>
        <begin position="2055"/>
        <end position="2210"/>
    </location>
</feature>